<dbReference type="PROSITE" id="PS00614">
    <property type="entry name" value="IGPS"/>
    <property type="match status" value="1"/>
</dbReference>
<dbReference type="GO" id="GO:0004425">
    <property type="term" value="F:indole-3-glycerol-phosphate synthase activity"/>
    <property type="evidence" value="ECO:0007669"/>
    <property type="project" value="UniProtKB-EC"/>
</dbReference>
<evidence type="ECO:0000256" key="1">
    <source>
        <dbReference type="ARBA" id="ARBA00001633"/>
    </source>
</evidence>
<feature type="domain" description="Indole-3-glycerol phosphate synthase" evidence="9">
    <location>
        <begin position="4"/>
        <end position="254"/>
    </location>
</feature>
<evidence type="ECO:0000256" key="7">
    <source>
        <dbReference type="ARBA" id="ARBA00023239"/>
    </source>
</evidence>
<evidence type="ECO:0000256" key="5">
    <source>
        <dbReference type="ARBA" id="ARBA00022822"/>
    </source>
</evidence>
<evidence type="ECO:0000256" key="8">
    <source>
        <dbReference type="HAMAP-Rule" id="MF_00134"/>
    </source>
</evidence>
<organism evidence="10 11">
    <name type="scientific">Lactiplantibacillus dongliensis</name>
    <dbReference type="NCBI Taxonomy" id="2559919"/>
    <lineage>
        <taxon>Bacteria</taxon>
        <taxon>Bacillati</taxon>
        <taxon>Bacillota</taxon>
        <taxon>Bacilli</taxon>
        <taxon>Lactobacillales</taxon>
        <taxon>Lactobacillaceae</taxon>
        <taxon>Lactiplantibacillus</taxon>
    </lineage>
</organism>
<proteinExistence type="inferred from homology"/>
<dbReference type="InterPro" id="IPR045186">
    <property type="entry name" value="Indole-3-glycerol_P_synth"/>
</dbReference>
<dbReference type="NCBIfam" id="NF001377">
    <property type="entry name" value="PRK00278.2-4"/>
    <property type="match status" value="1"/>
</dbReference>
<dbReference type="Proteomes" id="UP001596253">
    <property type="component" value="Unassembled WGS sequence"/>
</dbReference>
<dbReference type="PANTHER" id="PTHR22854">
    <property type="entry name" value="TRYPTOPHAN BIOSYNTHESIS PROTEIN"/>
    <property type="match status" value="1"/>
</dbReference>
<reference evidence="11" key="1">
    <citation type="journal article" date="2019" name="Int. J. Syst. Evol. Microbiol.">
        <title>The Global Catalogue of Microorganisms (GCM) 10K type strain sequencing project: providing services to taxonomists for standard genome sequencing and annotation.</title>
        <authorList>
            <consortium name="The Broad Institute Genomics Platform"/>
            <consortium name="The Broad Institute Genome Sequencing Center for Infectious Disease"/>
            <person name="Wu L."/>
            <person name="Ma J."/>
        </authorList>
    </citation>
    <scope>NUCLEOTIDE SEQUENCE [LARGE SCALE GENOMIC DNA]</scope>
    <source>
        <strain evidence="11">CCM 8932</strain>
    </source>
</reference>
<keyword evidence="11" id="KW-1185">Reference proteome</keyword>
<dbReference type="EMBL" id="JBHSSD010000009">
    <property type="protein sequence ID" value="MFC6163525.1"/>
    <property type="molecule type" value="Genomic_DNA"/>
</dbReference>
<comment type="pathway">
    <text evidence="2 8">Amino-acid biosynthesis; L-tryptophan biosynthesis; L-tryptophan from chorismate: step 4/5.</text>
</comment>
<gene>
    <name evidence="8 10" type="primary">trpC</name>
    <name evidence="10" type="ORF">ACFP3T_02425</name>
</gene>
<dbReference type="InterPro" id="IPR013785">
    <property type="entry name" value="Aldolase_TIM"/>
</dbReference>
<keyword evidence="3 8" id="KW-0028">Amino-acid biosynthesis</keyword>
<protein>
    <recommendedName>
        <fullName evidence="8">Indole-3-glycerol phosphate synthase</fullName>
        <shortName evidence="8">IGPS</shortName>
        <ecNumber evidence="8">4.1.1.48</ecNumber>
    </recommendedName>
</protein>
<comment type="catalytic activity">
    <reaction evidence="1 8">
        <text>1-(2-carboxyphenylamino)-1-deoxy-D-ribulose 5-phosphate + H(+) = (1S,2R)-1-C-(indol-3-yl)glycerol 3-phosphate + CO2 + H2O</text>
        <dbReference type="Rhea" id="RHEA:23476"/>
        <dbReference type="ChEBI" id="CHEBI:15377"/>
        <dbReference type="ChEBI" id="CHEBI:15378"/>
        <dbReference type="ChEBI" id="CHEBI:16526"/>
        <dbReference type="ChEBI" id="CHEBI:58613"/>
        <dbReference type="ChEBI" id="CHEBI:58866"/>
        <dbReference type="EC" id="4.1.1.48"/>
    </reaction>
</comment>
<name>A0ABW1R537_9LACO</name>
<keyword evidence="6 8" id="KW-0057">Aromatic amino acid biosynthesis</keyword>
<dbReference type="EC" id="4.1.1.48" evidence="8"/>
<dbReference type="PANTHER" id="PTHR22854:SF2">
    <property type="entry name" value="INDOLE-3-GLYCEROL-PHOSPHATE SYNTHASE"/>
    <property type="match status" value="1"/>
</dbReference>
<keyword evidence="7 8" id="KW-0456">Lyase</keyword>
<dbReference type="SUPFAM" id="SSF51366">
    <property type="entry name" value="Ribulose-phoshate binding barrel"/>
    <property type="match status" value="1"/>
</dbReference>
<keyword evidence="5 8" id="KW-0822">Tryptophan biosynthesis</keyword>
<evidence type="ECO:0000256" key="4">
    <source>
        <dbReference type="ARBA" id="ARBA00022793"/>
    </source>
</evidence>
<evidence type="ECO:0000313" key="10">
    <source>
        <dbReference type="EMBL" id="MFC6163525.1"/>
    </source>
</evidence>
<dbReference type="CDD" id="cd00331">
    <property type="entry name" value="IGPS"/>
    <property type="match status" value="1"/>
</dbReference>
<comment type="caution">
    <text evidence="10">The sequence shown here is derived from an EMBL/GenBank/DDBJ whole genome shotgun (WGS) entry which is preliminary data.</text>
</comment>
<comment type="similarity">
    <text evidence="8">Belongs to the TrpC family.</text>
</comment>
<evidence type="ECO:0000313" key="11">
    <source>
        <dbReference type="Proteomes" id="UP001596253"/>
    </source>
</evidence>
<evidence type="ECO:0000256" key="2">
    <source>
        <dbReference type="ARBA" id="ARBA00004696"/>
    </source>
</evidence>
<evidence type="ECO:0000256" key="3">
    <source>
        <dbReference type="ARBA" id="ARBA00022605"/>
    </source>
</evidence>
<sequence>MILDTLVQHTQRRLAAQPIPTATLRQQALARPKGNVDAVLNRFRQPGLQVIGEVKQASPSKGQIVTDFPYLQIAQAYAAAGIDAISVLTEPDYFHGDLAYLQTIANNVDVPVLRKDFTLAPSMLYQAKLAGADMVLLIVAILTDAQLRELQVLADDLGLAAIVEVHNRAELTRGLAAGARLIGINNRDLTNFKVDLNRSISLRPLVPAGIPVIAESGIQTAADMARLRAAKLDGVLIGETLMRAPDKAAKLAELKGSATNDQN</sequence>
<dbReference type="Gene3D" id="3.20.20.70">
    <property type="entry name" value="Aldolase class I"/>
    <property type="match status" value="1"/>
</dbReference>
<dbReference type="Pfam" id="PF00218">
    <property type="entry name" value="IGPS"/>
    <property type="match status" value="1"/>
</dbReference>
<evidence type="ECO:0000259" key="9">
    <source>
        <dbReference type="Pfam" id="PF00218"/>
    </source>
</evidence>
<keyword evidence="4 8" id="KW-0210">Decarboxylase</keyword>
<accession>A0ABW1R537</accession>
<dbReference type="HAMAP" id="MF_00134_B">
    <property type="entry name" value="IGPS_B"/>
    <property type="match status" value="1"/>
</dbReference>
<dbReference type="InterPro" id="IPR001468">
    <property type="entry name" value="Indole-3-GlycerolPSynthase_CS"/>
</dbReference>
<dbReference type="InterPro" id="IPR013798">
    <property type="entry name" value="Indole-3-glycerol_P_synth_dom"/>
</dbReference>
<dbReference type="InterPro" id="IPR011060">
    <property type="entry name" value="RibuloseP-bd_barrel"/>
</dbReference>
<dbReference type="RefSeq" id="WP_137638967.1">
    <property type="nucleotide sequence ID" value="NZ_BJDK01000001.1"/>
</dbReference>
<evidence type="ECO:0000256" key="6">
    <source>
        <dbReference type="ARBA" id="ARBA00023141"/>
    </source>
</evidence>